<dbReference type="VEuPathDB" id="FungiDB:FVEG_15279"/>
<evidence type="ECO:0000313" key="2">
    <source>
        <dbReference type="Proteomes" id="UP000009096"/>
    </source>
</evidence>
<organism evidence="1 2">
    <name type="scientific">Gibberella moniliformis (strain M3125 / FGSC 7600)</name>
    <name type="common">Maize ear and stalk rot fungus</name>
    <name type="synonym">Fusarium verticillioides</name>
    <dbReference type="NCBI Taxonomy" id="334819"/>
    <lineage>
        <taxon>Eukaryota</taxon>
        <taxon>Fungi</taxon>
        <taxon>Dikarya</taxon>
        <taxon>Ascomycota</taxon>
        <taxon>Pezizomycotina</taxon>
        <taxon>Sordariomycetes</taxon>
        <taxon>Hypocreomycetidae</taxon>
        <taxon>Hypocreales</taxon>
        <taxon>Nectriaceae</taxon>
        <taxon>Fusarium</taxon>
        <taxon>Fusarium fujikuroi species complex</taxon>
    </lineage>
</organism>
<dbReference type="RefSeq" id="XP_018747550.1">
    <property type="nucleotide sequence ID" value="XM_018904403.1"/>
</dbReference>
<name>W7M1H2_GIBM7</name>
<dbReference type="EMBL" id="CM000579">
    <property type="protein sequence ID" value="EWG41359.1"/>
    <property type="molecule type" value="Genomic_DNA"/>
</dbReference>
<keyword evidence="2" id="KW-1185">Reference proteome</keyword>
<dbReference type="KEGG" id="fvr:FVEG_15279"/>
<evidence type="ECO:0000313" key="1">
    <source>
        <dbReference type="EMBL" id="EWG41359.1"/>
    </source>
</evidence>
<dbReference type="EMBL" id="DS022245">
    <property type="protein sequence ID" value="EWG41359.1"/>
    <property type="molecule type" value="Genomic_DNA"/>
</dbReference>
<reference evidence="1 2" key="1">
    <citation type="journal article" date="2010" name="Nature">
        <title>Comparative genomics reveals mobile pathogenicity chromosomes in Fusarium.</title>
        <authorList>
            <person name="Ma L.J."/>
            <person name="van der Does H.C."/>
            <person name="Borkovich K.A."/>
            <person name="Coleman J.J."/>
            <person name="Daboussi M.J."/>
            <person name="Di Pietro A."/>
            <person name="Dufresne M."/>
            <person name="Freitag M."/>
            <person name="Grabherr M."/>
            <person name="Henrissat B."/>
            <person name="Houterman P.M."/>
            <person name="Kang S."/>
            <person name="Shim W.B."/>
            <person name="Woloshuk C."/>
            <person name="Xie X."/>
            <person name="Xu J.R."/>
            <person name="Antoniw J."/>
            <person name="Baker S.E."/>
            <person name="Bluhm B.H."/>
            <person name="Breakspear A."/>
            <person name="Brown D.W."/>
            <person name="Butchko R.A."/>
            <person name="Chapman S."/>
            <person name="Coulson R."/>
            <person name="Coutinho P.M."/>
            <person name="Danchin E.G."/>
            <person name="Diener A."/>
            <person name="Gale L.R."/>
            <person name="Gardiner D.M."/>
            <person name="Goff S."/>
            <person name="Hammond-Kosack K.E."/>
            <person name="Hilburn K."/>
            <person name="Hua-Van A."/>
            <person name="Jonkers W."/>
            <person name="Kazan K."/>
            <person name="Kodira C.D."/>
            <person name="Koehrsen M."/>
            <person name="Kumar L."/>
            <person name="Lee Y.H."/>
            <person name="Li L."/>
            <person name="Manners J.M."/>
            <person name="Miranda-Saavedra D."/>
            <person name="Mukherjee M."/>
            <person name="Park G."/>
            <person name="Park J."/>
            <person name="Park S.Y."/>
            <person name="Proctor R.H."/>
            <person name="Regev A."/>
            <person name="Ruiz-Roldan M.C."/>
            <person name="Sain D."/>
            <person name="Sakthikumar S."/>
            <person name="Sykes S."/>
            <person name="Schwartz D.C."/>
            <person name="Turgeon B.G."/>
            <person name="Wapinski I."/>
            <person name="Yoder O."/>
            <person name="Young S."/>
            <person name="Zeng Q."/>
            <person name="Zhou S."/>
            <person name="Galagan J."/>
            <person name="Cuomo C.A."/>
            <person name="Kistler H.C."/>
            <person name="Rep M."/>
        </authorList>
    </citation>
    <scope>NUCLEOTIDE SEQUENCE [LARGE SCALE GENOMIC DNA]</scope>
    <source>
        <strain evidence="2">M3125 / FGSC 7600</strain>
    </source>
</reference>
<dbReference type="GeneID" id="30072155"/>
<dbReference type="AlphaFoldDB" id="W7M1H2"/>
<accession>W7M1H2</accession>
<dbReference type="Proteomes" id="UP000009096">
    <property type="component" value="Chromosome 2"/>
</dbReference>
<proteinExistence type="predicted"/>
<protein>
    <submittedName>
        <fullName evidence="1">Uncharacterized protein</fullName>
    </submittedName>
</protein>
<gene>
    <name evidence="1" type="ORF">FVEG_15279</name>
</gene>
<sequence>MWIPQGKIASGFGLGRDSVVFADINGDGKAPYIALSETDGSARFWLNGGGPDDRPNATKEDCLWDW</sequence>